<comment type="caution">
    <text evidence="3">The sequence shown here is derived from an EMBL/GenBank/DDBJ whole genome shotgun (WGS) entry which is preliminary data.</text>
</comment>
<dbReference type="AlphaFoldDB" id="A0AAW3WXL4"/>
<dbReference type="InterPro" id="IPR010982">
    <property type="entry name" value="Lambda_DNA-bd_dom_sf"/>
</dbReference>
<feature type="region of interest" description="Disordered" evidence="1">
    <location>
        <begin position="174"/>
        <end position="194"/>
    </location>
</feature>
<reference evidence="3" key="1">
    <citation type="submission" date="2020-08" db="EMBL/GenBank/DDBJ databases">
        <title>Food and environmental bacterial isolates.</title>
        <authorList>
            <person name="Richter L."/>
            <person name="Du Plessis E.M."/>
            <person name="Duvenage S."/>
            <person name="Allam M."/>
            <person name="Korsten L."/>
        </authorList>
    </citation>
    <scope>NUCLEOTIDE SEQUENCE</scope>
    <source>
        <strain evidence="3">UPMP2127</strain>
    </source>
</reference>
<feature type="region of interest" description="Disordered" evidence="1">
    <location>
        <begin position="85"/>
        <end position="108"/>
    </location>
</feature>
<feature type="domain" description="Bacteriophage CI repressor N-terminal" evidence="2">
    <location>
        <begin position="30"/>
        <end position="84"/>
    </location>
</feature>
<evidence type="ECO:0000313" key="4">
    <source>
        <dbReference type="Proteomes" id="UP000659084"/>
    </source>
</evidence>
<evidence type="ECO:0000259" key="2">
    <source>
        <dbReference type="Pfam" id="PF07022"/>
    </source>
</evidence>
<name>A0AAW3WXL4_SERFO</name>
<evidence type="ECO:0000256" key="1">
    <source>
        <dbReference type="SAM" id="MobiDB-lite"/>
    </source>
</evidence>
<evidence type="ECO:0000313" key="3">
    <source>
        <dbReference type="EMBL" id="MBC3215749.1"/>
    </source>
</evidence>
<dbReference type="RefSeq" id="WP_179253949.1">
    <property type="nucleotide sequence ID" value="NZ_JACBIV010000047.1"/>
</dbReference>
<protein>
    <recommendedName>
        <fullName evidence="2">Bacteriophage CI repressor N-terminal domain-containing protein</fullName>
    </recommendedName>
</protein>
<organism evidence="3 4">
    <name type="scientific">Serratia fonticola</name>
    <dbReference type="NCBI Taxonomy" id="47917"/>
    <lineage>
        <taxon>Bacteria</taxon>
        <taxon>Pseudomonadati</taxon>
        <taxon>Pseudomonadota</taxon>
        <taxon>Gammaproteobacteria</taxon>
        <taxon>Enterobacterales</taxon>
        <taxon>Yersiniaceae</taxon>
        <taxon>Serratia</taxon>
    </lineage>
</organism>
<dbReference type="Gene3D" id="1.10.260.40">
    <property type="entry name" value="lambda repressor-like DNA-binding domains"/>
    <property type="match status" value="1"/>
</dbReference>
<dbReference type="GO" id="GO:0003677">
    <property type="term" value="F:DNA binding"/>
    <property type="evidence" value="ECO:0007669"/>
    <property type="project" value="InterPro"/>
</dbReference>
<dbReference type="Pfam" id="PF07022">
    <property type="entry name" value="Phage_CI_repr"/>
    <property type="match status" value="1"/>
</dbReference>
<proteinExistence type="predicted"/>
<dbReference type="InterPro" id="IPR010744">
    <property type="entry name" value="Phage_CI_N"/>
</dbReference>
<accession>A0AAW3WXL4</accession>
<dbReference type="Proteomes" id="UP000659084">
    <property type="component" value="Unassembled WGS sequence"/>
</dbReference>
<dbReference type="EMBL" id="JACNYO010000057">
    <property type="protein sequence ID" value="MBC3215749.1"/>
    <property type="molecule type" value="Genomic_DNA"/>
</dbReference>
<sequence length="194" mass="22199">MGKAPERSFTDEAKEPVINRVFQLVDRYPSRSQAARAWGMNVSTLQNYYKRKDIAPTPRKAHLLKIAEQEGVSLEWLLTGQGKPLRHENKKSEMNDLADSQTSRLASKTNTSKVDEKILEMLSFLSLDEKEKIVEVLVRKGVEIVLYLLDDNNIKLLQLPDEERERLMALHEAKKGAFEDNQDNELSRPTHKAG</sequence>
<dbReference type="GO" id="GO:0045892">
    <property type="term" value="P:negative regulation of DNA-templated transcription"/>
    <property type="evidence" value="ECO:0007669"/>
    <property type="project" value="InterPro"/>
</dbReference>
<gene>
    <name evidence="3" type="ORF">H8J20_26820</name>
</gene>
<feature type="compositionally biased region" description="Basic and acidic residues" evidence="1">
    <location>
        <begin position="85"/>
        <end position="94"/>
    </location>
</feature>
<feature type="compositionally biased region" description="Polar residues" evidence="1">
    <location>
        <begin position="98"/>
        <end position="108"/>
    </location>
</feature>